<reference evidence="2 3" key="2">
    <citation type="submission" date="2018-11" db="EMBL/GenBank/DDBJ databases">
        <authorList>
            <consortium name="Pathogen Informatics"/>
        </authorList>
    </citation>
    <scope>NUCLEOTIDE SEQUENCE [LARGE SCALE GENOMIC DNA]</scope>
</reference>
<proteinExistence type="predicted"/>
<dbReference type="WBParaSite" id="HNAJ_0001120901-mRNA-1">
    <property type="protein sequence ID" value="HNAJ_0001120901-mRNA-1"/>
    <property type="gene ID" value="HNAJ_0001120901"/>
</dbReference>
<name>A0A0R3TTZ8_RODNA</name>
<feature type="region of interest" description="Disordered" evidence="1">
    <location>
        <begin position="176"/>
        <end position="203"/>
    </location>
</feature>
<accession>A0A0R3TTZ8</accession>
<gene>
    <name evidence="2" type="ORF">HNAJ_LOCUS11199</name>
</gene>
<protein>
    <submittedName>
        <fullName evidence="2 4">Uncharacterized protein</fullName>
    </submittedName>
</protein>
<keyword evidence="3" id="KW-1185">Reference proteome</keyword>
<dbReference type="Proteomes" id="UP000278807">
    <property type="component" value="Unassembled WGS sequence"/>
</dbReference>
<sequence length="203" mass="23899">MSEFEAQNLELYYDAKDLHCHMKEVRGSAHKDSRSGGIPDQNRLFEEYEDLKQIKNRIELENESEKAIEKTIEKETKTERRGDEDEDSECSSRLREFLMRGLGTIEEEDEEKEDSRMREIGEEYEHPGHFRKEEGKGEASGEGDHIHRVKLMSFEEFCAENFAVSLTFVEDMMEESRISQRRLEQAHEELGDGRQFGERAERQ</sequence>
<feature type="region of interest" description="Disordered" evidence="1">
    <location>
        <begin position="64"/>
        <end position="142"/>
    </location>
</feature>
<feature type="compositionally biased region" description="Basic and acidic residues" evidence="1">
    <location>
        <begin position="64"/>
        <end position="83"/>
    </location>
</feature>
<evidence type="ECO:0000256" key="1">
    <source>
        <dbReference type="SAM" id="MobiDB-lite"/>
    </source>
</evidence>
<feature type="compositionally biased region" description="Basic and acidic residues" evidence="1">
    <location>
        <begin position="113"/>
        <end position="142"/>
    </location>
</feature>
<dbReference type="EMBL" id="UZAE01013428">
    <property type="protein sequence ID" value="VDO09804.1"/>
    <property type="molecule type" value="Genomic_DNA"/>
</dbReference>
<organism evidence="4">
    <name type="scientific">Rodentolepis nana</name>
    <name type="common">Dwarf tapeworm</name>
    <name type="synonym">Hymenolepis nana</name>
    <dbReference type="NCBI Taxonomy" id="102285"/>
    <lineage>
        <taxon>Eukaryota</taxon>
        <taxon>Metazoa</taxon>
        <taxon>Spiralia</taxon>
        <taxon>Lophotrochozoa</taxon>
        <taxon>Platyhelminthes</taxon>
        <taxon>Cestoda</taxon>
        <taxon>Eucestoda</taxon>
        <taxon>Cyclophyllidea</taxon>
        <taxon>Hymenolepididae</taxon>
        <taxon>Rodentolepis</taxon>
    </lineage>
</organism>
<evidence type="ECO:0000313" key="2">
    <source>
        <dbReference type="EMBL" id="VDO09804.1"/>
    </source>
</evidence>
<evidence type="ECO:0000313" key="4">
    <source>
        <dbReference type="WBParaSite" id="HNAJ_0001120901-mRNA-1"/>
    </source>
</evidence>
<dbReference type="AlphaFoldDB" id="A0A0R3TTZ8"/>
<evidence type="ECO:0000313" key="3">
    <source>
        <dbReference type="Proteomes" id="UP000278807"/>
    </source>
</evidence>
<reference evidence="4" key="1">
    <citation type="submission" date="2017-02" db="UniProtKB">
        <authorList>
            <consortium name="WormBaseParasite"/>
        </authorList>
    </citation>
    <scope>IDENTIFICATION</scope>
</reference>